<evidence type="ECO:0000313" key="2">
    <source>
        <dbReference type="Proteomes" id="UP001197684"/>
    </source>
</evidence>
<proteinExistence type="predicted"/>
<gene>
    <name evidence="1" type="ORF">LIZ56_03820</name>
</gene>
<evidence type="ECO:0000313" key="1">
    <source>
        <dbReference type="EMBL" id="MCB6937541.1"/>
    </source>
</evidence>
<organism evidence="1 2">
    <name type="scientific">Agathobacter rectalis</name>
    <dbReference type="NCBI Taxonomy" id="39491"/>
    <lineage>
        <taxon>Bacteria</taxon>
        <taxon>Bacillati</taxon>
        <taxon>Bacillota</taxon>
        <taxon>Clostridia</taxon>
        <taxon>Lachnospirales</taxon>
        <taxon>Lachnospiraceae</taxon>
        <taxon>Agathobacter</taxon>
    </lineage>
</organism>
<protein>
    <submittedName>
        <fullName evidence="1">Uncharacterized protein</fullName>
    </submittedName>
</protein>
<comment type="caution">
    <text evidence="1">The sequence shown here is derived from an EMBL/GenBank/DDBJ whole genome shotgun (WGS) entry which is preliminary data.</text>
</comment>
<accession>A0AAW4UCL4</accession>
<dbReference type="AlphaFoldDB" id="A0AAW4UCL4"/>
<sequence>MQTTKMWDGDILTNPPYKYAKEFIEHAMTIIPDGRKVFMFLKLQFLEGKARGELFKKYPPRYVYVSRSRILCAKNGMFEEMKAGGGSAVAYAWYEFQKGYKGVSIIKWIN</sequence>
<dbReference type="Proteomes" id="UP001197684">
    <property type="component" value="Unassembled WGS sequence"/>
</dbReference>
<reference evidence="1" key="1">
    <citation type="submission" date="2021-10" db="EMBL/GenBank/DDBJ databases">
        <title>Collection of gut derived symbiotic bacterial strains cultured from healthy donors.</title>
        <authorList>
            <person name="Lin H."/>
            <person name="Littmann E."/>
            <person name="Kohout C."/>
            <person name="Pamer E.G."/>
        </authorList>
    </citation>
    <scope>NUCLEOTIDE SEQUENCE</scope>
    <source>
        <strain evidence="1">DFI.9.42</strain>
    </source>
</reference>
<name>A0AAW4UCL4_9FIRM</name>
<dbReference type="EMBL" id="JAJCJK010000004">
    <property type="protein sequence ID" value="MCB6937541.1"/>
    <property type="molecule type" value="Genomic_DNA"/>
</dbReference>
<dbReference type="RefSeq" id="WP_306780599.1">
    <property type="nucleotide sequence ID" value="NZ_JAJCJK010000004.1"/>
</dbReference>